<evidence type="ECO:0008006" key="4">
    <source>
        <dbReference type="Google" id="ProtNLM"/>
    </source>
</evidence>
<comment type="caution">
    <text evidence="2">The sequence shown here is derived from an EMBL/GenBank/DDBJ whole genome shotgun (WGS) entry which is preliminary data.</text>
</comment>
<accession>A0ABP1R0M8</accession>
<keyword evidence="3" id="KW-1185">Reference proteome</keyword>
<gene>
    <name evidence="2" type="ORF">ODALV1_LOCUS17418</name>
</gene>
<keyword evidence="1" id="KW-0732">Signal</keyword>
<sequence>MKQLGLILILIVVVQIHGQCPKDEGFGRRASLHRVGETRFYIIHGDRRTDYTFDWNGAWNECRRRGNLKLAILDKITTFFMVANYWRTHSKAVYKDTWYWLAAKYEPKDEVYKWYEDKDGKSKLTVNYTNFFYRQPRPIGVGGHQDASYNYQPGRQTSVEQCLAFTFPWPINETDMLLLLMNVLVKVYKGGMLCVKLLEYVTNLILDLTSSLKGRKTILIKEILYLETDCMWSIGDMCRDYPAAKKYCEDLGLEVYNPEADDHCLIPLIKLWARNVTTSQFWVRWTYDPQKKEFYDADGNIQGKYPNNRGNNREKQRPGYFDFEETQDVEGRSKLDDDSLCVSFAHRYEFKVQLYCPKPDDLSCRWHYIYYQTFGSLYCPAGYNMVRERNKEWLSFPSPLTEKDRFKYDFEETYWVVDPEKFQKPKGAKCTISKVVNKKRVLLKVPCTDWHFYLCKKRFKPPMVRKPAPPPGYKEPVWSWNYDQPTPRQYNF</sequence>
<organism evidence="2 3">
    <name type="scientific">Orchesella dallaii</name>
    <dbReference type="NCBI Taxonomy" id="48710"/>
    <lineage>
        <taxon>Eukaryota</taxon>
        <taxon>Metazoa</taxon>
        <taxon>Ecdysozoa</taxon>
        <taxon>Arthropoda</taxon>
        <taxon>Hexapoda</taxon>
        <taxon>Collembola</taxon>
        <taxon>Entomobryomorpha</taxon>
        <taxon>Entomobryoidea</taxon>
        <taxon>Orchesellidae</taxon>
        <taxon>Orchesellinae</taxon>
        <taxon>Orchesella</taxon>
    </lineage>
</organism>
<proteinExistence type="predicted"/>
<evidence type="ECO:0000313" key="2">
    <source>
        <dbReference type="EMBL" id="CAL8116828.1"/>
    </source>
</evidence>
<dbReference type="SUPFAM" id="SSF56436">
    <property type="entry name" value="C-type lectin-like"/>
    <property type="match status" value="1"/>
</dbReference>
<dbReference type="InterPro" id="IPR016186">
    <property type="entry name" value="C-type_lectin-like/link_sf"/>
</dbReference>
<dbReference type="Proteomes" id="UP001642540">
    <property type="component" value="Unassembled WGS sequence"/>
</dbReference>
<feature type="chain" id="PRO_5045787966" description="C-type lectin domain-containing protein" evidence="1">
    <location>
        <begin position="19"/>
        <end position="492"/>
    </location>
</feature>
<dbReference type="Gene3D" id="3.10.100.10">
    <property type="entry name" value="Mannose-Binding Protein A, subunit A"/>
    <property type="match status" value="1"/>
</dbReference>
<reference evidence="2 3" key="1">
    <citation type="submission" date="2024-08" db="EMBL/GenBank/DDBJ databases">
        <authorList>
            <person name="Cucini C."/>
            <person name="Frati F."/>
        </authorList>
    </citation>
    <scope>NUCLEOTIDE SEQUENCE [LARGE SCALE GENOMIC DNA]</scope>
</reference>
<feature type="signal peptide" evidence="1">
    <location>
        <begin position="1"/>
        <end position="18"/>
    </location>
</feature>
<evidence type="ECO:0000256" key="1">
    <source>
        <dbReference type="SAM" id="SignalP"/>
    </source>
</evidence>
<evidence type="ECO:0000313" key="3">
    <source>
        <dbReference type="Proteomes" id="UP001642540"/>
    </source>
</evidence>
<protein>
    <recommendedName>
        <fullName evidence="4">C-type lectin domain-containing protein</fullName>
    </recommendedName>
</protein>
<name>A0ABP1R0M8_9HEXA</name>
<dbReference type="EMBL" id="CAXLJM020000053">
    <property type="protein sequence ID" value="CAL8116828.1"/>
    <property type="molecule type" value="Genomic_DNA"/>
</dbReference>
<dbReference type="InterPro" id="IPR016187">
    <property type="entry name" value="CTDL_fold"/>
</dbReference>